<keyword evidence="2" id="KW-1185">Reference proteome</keyword>
<reference evidence="1 2" key="1">
    <citation type="submission" date="2015-11" db="EMBL/GenBank/DDBJ databases">
        <title>Bacillus caseinolyticus sp nov.</title>
        <authorList>
            <person name="Dastager S.G."/>
            <person name="Mawlankar R."/>
        </authorList>
    </citation>
    <scope>NUCLEOTIDE SEQUENCE [LARGE SCALE GENOMIC DNA]</scope>
    <source>
        <strain evidence="1 2">SGD-V-76</strain>
    </source>
</reference>
<dbReference type="Gene3D" id="1.10.4010.10">
    <property type="entry name" value="Type II deoxyuridine triphosphatase"/>
    <property type="match status" value="1"/>
</dbReference>
<evidence type="ECO:0000313" key="1">
    <source>
        <dbReference type="EMBL" id="KSU87654.1"/>
    </source>
</evidence>
<dbReference type="AlphaFoldDB" id="A0A0V8JKU9"/>
<dbReference type="PIRSF" id="PIRSF030140">
    <property type="entry name" value="UCP030140"/>
    <property type="match status" value="1"/>
</dbReference>
<sequence length="162" mass="18696">MKLQSLFNMQRQLDQHIETNHKLQNEDLVSRKLLALLVELGELANETRCFKFWSLKPSADKKVILEEFVDGVHFLLSLGIEWGFDSIEELPVKADKETATEQFLHVFSLLTQLKGSVDQEQYIESFSSYMGLGEILGFAAEEVKTAYIMKNEVNFKRQDEGY</sequence>
<dbReference type="InterPro" id="IPR014871">
    <property type="entry name" value="dUTPase/dCTP_pyrophosphatase"/>
</dbReference>
<dbReference type="EMBL" id="LNQP01000039">
    <property type="protein sequence ID" value="KSU87654.1"/>
    <property type="molecule type" value="Genomic_DNA"/>
</dbReference>
<organism evidence="1 2">
    <name type="scientific">Priestia veravalensis</name>
    <dbReference type="NCBI Taxonomy" id="1414648"/>
    <lineage>
        <taxon>Bacteria</taxon>
        <taxon>Bacillati</taxon>
        <taxon>Bacillota</taxon>
        <taxon>Bacilli</taxon>
        <taxon>Bacillales</taxon>
        <taxon>Bacillaceae</taxon>
        <taxon>Priestia</taxon>
    </lineage>
</organism>
<evidence type="ECO:0000313" key="2">
    <source>
        <dbReference type="Proteomes" id="UP000053681"/>
    </source>
</evidence>
<protein>
    <submittedName>
        <fullName evidence="1">dUTPase</fullName>
    </submittedName>
</protein>
<name>A0A0V8JKU9_9BACI</name>
<dbReference type="Proteomes" id="UP000053681">
    <property type="component" value="Unassembled WGS sequence"/>
</dbReference>
<accession>A0A0V8JKU9</accession>
<dbReference type="SUPFAM" id="SSF101386">
    <property type="entry name" value="all-alpha NTP pyrophosphatases"/>
    <property type="match status" value="1"/>
</dbReference>
<dbReference type="CDD" id="cd11527">
    <property type="entry name" value="NTP-PPase_dUTPase"/>
    <property type="match status" value="1"/>
</dbReference>
<dbReference type="InterPro" id="IPR016947">
    <property type="entry name" value="UCP030140"/>
</dbReference>
<comment type="caution">
    <text evidence="1">The sequence shown here is derived from an EMBL/GenBank/DDBJ whole genome shotgun (WGS) entry which is preliminary data.</text>
</comment>
<dbReference type="Pfam" id="PF08761">
    <property type="entry name" value="dUTPase_2"/>
    <property type="match status" value="1"/>
</dbReference>
<proteinExistence type="predicted"/>
<gene>
    <name evidence="1" type="ORF">AS180_12125</name>
</gene>
<dbReference type="RefSeq" id="WP_025907203.1">
    <property type="nucleotide sequence ID" value="NZ_KQ758654.1"/>
</dbReference>